<evidence type="ECO:0000313" key="1">
    <source>
        <dbReference type="EMBL" id="MBK1827928.1"/>
    </source>
</evidence>
<gene>
    <name evidence="1" type="ORF">JIN81_12930</name>
</gene>
<evidence type="ECO:0000313" key="2">
    <source>
        <dbReference type="Proteomes" id="UP000658278"/>
    </source>
</evidence>
<reference evidence="1" key="1">
    <citation type="submission" date="2021-01" db="EMBL/GenBank/DDBJ databases">
        <title>Modified the classification status of verrucomicrobia.</title>
        <authorList>
            <person name="Feng X."/>
        </authorList>
    </citation>
    <scope>NUCLEOTIDE SEQUENCE</scope>
    <source>
        <strain evidence="1">KCTC 22201</strain>
    </source>
</reference>
<comment type="caution">
    <text evidence="1">The sequence shown here is derived from an EMBL/GenBank/DDBJ whole genome shotgun (WGS) entry which is preliminary data.</text>
</comment>
<accession>A0A934VC01</accession>
<protein>
    <submittedName>
        <fullName evidence="1">Uncharacterized protein</fullName>
    </submittedName>
</protein>
<keyword evidence="2" id="KW-1185">Reference proteome</keyword>
<organism evidence="1 2">
    <name type="scientific">Haloferula rosea</name>
    <dbReference type="NCBI Taxonomy" id="490093"/>
    <lineage>
        <taxon>Bacteria</taxon>
        <taxon>Pseudomonadati</taxon>
        <taxon>Verrucomicrobiota</taxon>
        <taxon>Verrucomicrobiia</taxon>
        <taxon>Verrucomicrobiales</taxon>
        <taxon>Verrucomicrobiaceae</taxon>
        <taxon>Haloferula</taxon>
    </lineage>
</organism>
<proteinExistence type="predicted"/>
<dbReference type="EMBL" id="JAENII010000009">
    <property type="protein sequence ID" value="MBK1827928.1"/>
    <property type="molecule type" value="Genomic_DNA"/>
</dbReference>
<sequence length="193" mass="22158">MNASAIPSCFRRDLSDGLQQQMFFWGRDVLRPTGNFLTAQGFVRSPSPGLKGTSCYRLPWQGGLVELYGSCAGWYGPEGGFTFYRARRRCYLWTSGTETPIPGQWQKELFESGTDRELHHAALPFLDWLIAYEHAVLARFGLAYRAENFRQYRKVPKAKQWVEPSAALQWFQCLRDSPGELRRPKQYAQAVHA</sequence>
<dbReference type="AlphaFoldDB" id="A0A934VC01"/>
<dbReference type="Proteomes" id="UP000658278">
    <property type="component" value="Unassembled WGS sequence"/>
</dbReference>
<name>A0A934VC01_9BACT</name>
<dbReference type="RefSeq" id="WP_200280272.1">
    <property type="nucleotide sequence ID" value="NZ_JAENII010000009.1"/>
</dbReference>